<protein>
    <recommendedName>
        <fullName evidence="1">peptide chain release factor N(5)-glutamine methyltransferase</fullName>
        <ecNumber evidence="1">2.1.1.297</ecNumber>
    </recommendedName>
</protein>
<dbReference type="GO" id="GO:0102559">
    <property type="term" value="F:peptide chain release factor N(5)-glutamine methyltransferase activity"/>
    <property type="evidence" value="ECO:0007669"/>
    <property type="project" value="UniProtKB-EC"/>
</dbReference>
<dbReference type="AlphaFoldDB" id="A0A2S5IVQ8"/>
<gene>
    <name evidence="7" type="ORF">C4K88_13040</name>
</gene>
<evidence type="ECO:0000256" key="5">
    <source>
        <dbReference type="ARBA" id="ARBA00048391"/>
    </source>
</evidence>
<dbReference type="NCBIfam" id="TIGR03704">
    <property type="entry name" value="PrmC_rel_meth"/>
    <property type="match status" value="1"/>
</dbReference>
<dbReference type="InterPro" id="IPR022446">
    <property type="entry name" value="MeTrfrase_put"/>
</dbReference>
<evidence type="ECO:0000256" key="4">
    <source>
        <dbReference type="ARBA" id="ARBA00022691"/>
    </source>
</evidence>
<dbReference type="SUPFAM" id="SSF53335">
    <property type="entry name" value="S-adenosyl-L-methionine-dependent methyltransferases"/>
    <property type="match status" value="1"/>
</dbReference>
<keyword evidence="8" id="KW-1185">Reference proteome</keyword>
<dbReference type="GO" id="GO:0032259">
    <property type="term" value="P:methylation"/>
    <property type="evidence" value="ECO:0007669"/>
    <property type="project" value="UniProtKB-KW"/>
</dbReference>
<keyword evidence="4" id="KW-0949">S-adenosyl-L-methionine</keyword>
<dbReference type="InterPro" id="IPR004556">
    <property type="entry name" value="HemK-like"/>
</dbReference>
<evidence type="ECO:0000256" key="3">
    <source>
        <dbReference type="ARBA" id="ARBA00022679"/>
    </source>
</evidence>
<organism evidence="7 8">
    <name type="scientific">Arthrobacter pityocampae</name>
    <dbReference type="NCBI Taxonomy" id="547334"/>
    <lineage>
        <taxon>Bacteria</taxon>
        <taxon>Bacillati</taxon>
        <taxon>Actinomycetota</taxon>
        <taxon>Actinomycetes</taxon>
        <taxon>Micrococcales</taxon>
        <taxon>Micrococcaceae</taxon>
        <taxon>Arthrobacter</taxon>
    </lineage>
</organism>
<dbReference type="Proteomes" id="UP000239297">
    <property type="component" value="Unassembled WGS sequence"/>
</dbReference>
<evidence type="ECO:0000313" key="8">
    <source>
        <dbReference type="Proteomes" id="UP000239297"/>
    </source>
</evidence>
<dbReference type="Gene3D" id="3.40.50.150">
    <property type="entry name" value="Vaccinia Virus protein VP39"/>
    <property type="match status" value="1"/>
</dbReference>
<evidence type="ECO:0000256" key="2">
    <source>
        <dbReference type="ARBA" id="ARBA00022603"/>
    </source>
</evidence>
<keyword evidence="3" id="KW-0808">Transferase</keyword>
<comment type="caution">
    <text evidence="7">The sequence shown here is derived from an EMBL/GenBank/DDBJ whole genome shotgun (WGS) entry which is preliminary data.</text>
</comment>
<sequence length="277" mass="29743">MHQPNGRAAPSRPDEREIAARLRAAGCVFAEDEARLLATSGASDEALAVMLARRVAGHPLEHVLGWVDFCGLRLDVAPGVFIPRQRSALLVRCAAELTPTGATVLDLCCGCGALGAALAAVVEDLRLHASDISGTAVELARHNLTPWRAACYEGDLFDPVPRALRGSFDTILCNTPYVPTRRLPSLPREARVHEPRASLDGGPDGLDVQRRVAGEAREWLAPGGHLLFEVAQDQERRSARLLEDAGLRTRVCRLEEIDATVVVGRAPSAVPTEGRHG</sequence>
<dbReference type="InterPro" id="IPR029063">
    <property type="entry name" value="SAM-dependent_MTases_sf"/>
</dbReference>
<feature type="domain" description="Methyltransferase small" evidence="6">
    <location>
        <begin position="87"/>
        <end position="178"/>
    </location>
</feature>
<dbReference type="RefSeq" id="WP_104122049.1">
    <property type="nucleotide sequence ID" value="NZ_PRKW01000005.1"/>
</dbReference>
<accession>A0A2S5IVQ8</accession>
<name>A0A2S5IVQ8_9MICC</name>
<dbReference type="InterPro" id="IPR050320">
    <property type="entry name" value="N5-glutamine_MTase"/>
</dbReference>
<keyword evidence="2" id="KW-0489">Methyltransferase</keyword>
<dbReference type="EMBL" id="PRKW01000005">
    <property type="protein sequence ID" value="PPB48648.1"/>
    <property type="molecule type" value="Genomic_DNA"/>
</dbReference>
<dbReference type="EC" id="2.1.1.297" evidence="1"/>
<dbReference type="OrthoDB" id="9800643at2"/>
<dbReference type="Pfam" id="PF05175">
    <property type="entry name" value="MTS"/>
    <property type="match status" value="1"/>
</dbReference>
<dbReference type="NCBIfam" id="TIGR00536">
    <property type="entry name" value="hemK_fam"/>
    <property type="match status" value="1"/>
</dbReference>
<dbReference type="PANTHER" id="PTHR18895:SF74">
    <property type="entry name" value="MTRF1L RELEASE FACTOR GLUTAMINE METHYLTRANSFERASE"/>
    <property type="match status" value="1"/>
</dbReference>
<dbReference type="PANTHER" id="PTHR18895">
    <property type="entry name" value="HEMK METHYLTRANSFERASE"/>
    <property type="match status" value="1"/>
</dbReference>
<dbReference type="InterPro" id="IPR007848">
    <property type="entry name" value="Small_mtfrase_dom"/>
</dbReference>
<comment type="catalytic activity">
    <reaction evidence="5">
        <text>L-glutaminyl-[peptide chain release factor] + S-adenosyl-L-methionine = N(5)-methyl-L-glutaminyl-[peptide chain release factor] + S-adenosyl-L-homocysteine + H(+)</text>
        <dbReference type="Rhea" id="RHEA:42896"/>
        <dbReference type="Rhea" id="RHEA-COMP:10271"/>
        <dbReference type="Rhea" id="RHEA-COMP:10272"/>
        <dbReference type="ChEBI" id="CHEBI:15378"/>
        <dbReference type="ChEBI" id="CHEBI:30011"/>
        <dbReference type="ChEBI" id="CHEBI:57856"/>
        <dbReference type="ChEBI" id="CHEBI:59789"/>
        <dbReference type="ChEBI" id="CHEBI:61891"/>
        <dbReference type="EC" id="2.1.1.297"/>
    </reaction>
</comment>
<evidence type="ECO:0000259" key="6">
    <source>
        <dbReference type="Pfam" id="PF05175"/>
    </source>
</evidence>
<evidence type="ECO:0000313" key="7">
    <source>
        <dbReference type="EMBL" id="PPB48648.1"/>
    </source>
</evidence>
<proteinExistence type="predicted"/>
<evidence type="ECO:0000256" key="1">
    <source>
        <dbReference type="ARBA" id="ARBA00012771"/>
    </source>
</evidence>
<reference evidence="7 8" key="1">
    <citation type="journal article" date="2014" name="Int. J. Syst. Evol. Microbiol.">
        <title>Arthrobacter pityocampae sp. nov., isolated from Thaumetopoea pityocampa (Lep., Thaumetopoeidae).</title>
        <authorList>
            <person name="Ince I.A."/>
            <person name="Demirbag Z."/>
            <person name="Kati H."/>
        </authorList>
    </citation>
    <scope>NUCLEOTIDE SEQUENCE [LARGE SCALE GENOMIC DNA]</scope>
    <source>
        <strain evidence="7 8">Tp2</strain>
    </source>
</reference>